<dbReference type="AlphaFoldDB" id="A0A518E1J3"/>
<dbReference type="InterPro" id="IPR013786">
    <property type="entry name" value="AcylCoA_DH/ox_N"/>
</dbReference>
<reference evidence="12 13" key="1">
    <citation type="submission" date="2019-02" db="EMBL/GenBank/DDBJ databases">
        <title>Deep-cultivation of Planctomycetes and their phenomic and genomic characterization uncovers novel biology.</title>
        <authorList>
            <person name="Wiegand S."/>
            <person name="Jogler M."/>
            <person name="Boedeker C."/>
            <person name="Pinto D."/>
            <person name="Vollmers J."/>
            <person name="Rivas-Marin E."/>
            <person name="Kohn T."/>
            <person name="Peeters S.H."/>
            <person name="Heuer A."/>
            <person name="Rast P."/>
            <person name="Oberbeckmann S."/>
            <person name="Bunk B."/>
            <person name="Jeske O."/>
            <person name="Meyerdierks A."/>
            <person name="Storesund J.E."/>
            <person name="Kallscheuer N."/>
            <person name="Luecker S."/>
            <person name="Lage O.M."/>
            <person name="Pohl T."/>
            <person name="Merkel B.J."/>
            <person name="Hornburger P."/>
            <person name="Mueller R.-W."/>
            <person name="Bruemmer F."/>
            <person name="Labrenz M."/>
            <person name="Spormann A.M."/>
            <person name="Op den Camp H."/>
            <person name="Overmann J."/>
            <person name="Amann R."/>
            <person name="Jetten M.S.M."/>
            <person name="Mascher T."/>
            <person name="Medema M.H."/>
            <person name="Devos D.P."/>
            <person name="Kaster A.-K."/>
            <person name="Ovreas L."/>
            <person name="Rohde M."/>
            <person name="Galperin M.Y."/>
            <person name="Jogler C."/>
        </authorList>
    </citation>
    <scope>NUCLEOTIDE SEQUENCE [LARGE SCALE GENOMIC DNA]</scope>
    <source>
        <strain evidence="12 13">Pla85_3_4</strain>
    </source>
</reference>
<dbReference type="GO" id="GO:0003995">
    <property type="term" value="F:acyl-CoA dehydrogenase activity"/>
    <property type="evidence" value="ECO:0007669"/>
    <property type="project" value="TreeGrafter"/>
</dbReference>
<keyword evidence="13" id="KW-1185">Reference proteome</keyword>
<dbReference type="InterPro" id="IPR037069">
    <property type="entry name" value="AcylCoA_DH/ox_N_sf"/>
</dbReference>
<evidence type="ECO:0000259" key="10">
    <source>
        <dbReference type="Pfam" id="PF02771"/>
    </source>
</evidence>
<dbReference type="Gene3D" id="2.40.110.10">
    <property type="entry name" value="Butyryl-CoA Dehydrogenase, subunit A, domain 2"/>
    <property type="match status" value="1"/>
</dbReference>
<dbReference type="Gene3D" id="1.10.540.10">
    <property type="entry name" value="Acyl-CoA dehydrogenase/oxidase, N-terminal domain"/>
    <property type="match status" value="1"/>
</dbReference>
<dbReference type="Pfam" id="PF00441">
    <property type="entry name" value="Acyl-CoA_dh_1"/>
    <property type="match status" value="1"/>
</dbReference>
<evidence type="ECO:0000256" key="1">
    <source>
        <dbReference type="ARBA" id="ARBA00001974"/>
    </source>
</evidence>
<dbReference type="PANTHER" id="PTHR43884">
    <property type="entry name" value="ACYL-COA DEHYDROGENASE"/>
    <property type="match status" value="1"/>
</dbReference>
<dbReference type="Gene3D" id="1.20.140.10">
    <property type="entry name" value="Butyryl-CoA Dehydrogenase, subunit A, domain 3"/>
    <property type="match status" value="2"/>
</dbReference>
<sequence length="589" mass="65042">MNDDQRQQQMEQAEEILGDRLEQLDFAKALFFGRYAAAQLPPYPTFTADAERDRRLAEVRDYCQQKIDPVAIDRNARIPDEVIAGLGQLGVLGACLPKSCGGLEWSQTDYCRILEILGGHCGGTALFVNAHHSIGPRALVLFGTPEQQQKWLPKLASGEWISAFALTEPEAGSDAANVQTTATPTTDGKGFLLNGEKRWITNGGIAQVLTVMARTPSPDGGESKITAFLVTPDMEGFEVVEERMEKCGVRGTATSRLAFHEMFVPKENVLGRQGKGLRVALTVLDFGRTTFGASCTGAAKFCVAKAVEHANRRVQFQQTLGSFELVKEKLAYMQAGVYAMESCTYQTAALIDSGVGDFMLETAMLKVFSTEVLWRIINDTFQLYGGLAYFTDQPFERMMRDARINTIGEGANDVLRAFTALVGMRDVGMELEGVLKAAKKPLTNLVQLGQFAGRKLGSLLAGPTVVVRSEALENDAQQLSALLRLLGQNVERALATYQLEIVDRQHQLGRIADAATEIYVCACVINRLDALLRESQLDEKRRRFELQTARYYLRAANTRIRQGFKTMWDNHDEEANALANAMLQRGQSE</sequence>
<dbReference type="GO" id="GO:0050660">
    <property type="term" value="F:flavin adenine dinucleotide binding"/>
    <property type="evidence" value="ECO:0007669"/>
    <property type="project" value="InterPro"/>
</dbReference>
<evidence type="ECO:0000256" key="5">
    <source>
        <dbReference type="ARBA" id="ARBA00022946"/>
    </source>
</evidence>
<dbReference type="EC" id="1.3.99.-" evidence="12"/>
<feature type="domain" description="Acyl-CoA oxidase/dehydrogenase middle" evidence="9">
    <location>
        <begin position="163"/>
        <end position="261"/>
    </location>
</feature>
<evidence type="ECO:0000256" key="3">
    <source>
        <dbReference type="ARBA" id="ARBA00022630"/>
    </source>
</evidence>
<evidence type="ECO:0000256" key="6">
    <source>
        <dbReference type="ARBA" id="ARBA00023002"/>
    </source>
</evidence>
<dbReference type="Pfam" id="PF21343">
    <property type="entry name" value="ACAD9-ACADV_C"/>
    <property type="match status" value="1"/>
</dbReference>
<evidence type="ECO:0000256" key="4">
    <source>
        <dbReference type="ARBA" id="ARBA00022827"/>
    </source>
</evidence>
<evidence type="ECO:0000256" key="7">
    <source>
        <dbReference type="RuleBase" id="RU362125"/>
    </source>
</evidence>
<dbReference type="FunFam" id="1.10.540.10:FF:000001">
    <property type="entry name" value="Very long-chain-specific acyl-CoA dehydrogenase, mitochondrial"/>
    <property type="match status" value="1"/>
</dbReference>
<dbReference type="FunFam" id="2.40.110.10:FF:000002">
    <property type="entry name" value="Acyl-CoA dehydrogenase fadE12"/>
    <property type="match status" value="1"/>
</dbReference>
<dbReference type="Pfam" id="PF02770">
    <property type="entry name" value="Acyl-CoA_dh_M"/>
    <property type="match status" value="1"/>
</dbReference>
<dbReference type="Proteomes" id="UP000317648">
    <property type="component" value="Chromosome"/>
</dbReference>
<gene>
    <name evidence="12" type="primary">fadE</name>
    <name evidence="12" type="ORF">Pla8534_58030</name>
</gene>
<dbReference type="SUPFAM" id="SSF47203">
    <property type="entry name" value="Acyl-CoA dehydrogenase C-terminal domain-like"/>
    <property type="match status" value="1"/>
</dbReference>
<keyword evidence="6 7" id="KW-0560">Oxidoreductase</keyword>
<feature type="domain" description="ACAD9/ACADV-like C-terminal" evidence="11">
    <location>
        <begin position="471"/>
        <end position="577"/>
    </location>
</feature>
<dbReference type="InterPro" id="IPR046373">
    <property type="entry name" value="Acyl-CoA_Oxase/DH_mid-dom_sf"/>
</dbReference>
<dbReference type="Pfam" id="PF02771">
    <property type="entry name" value="Acyl-CoA_dh_N"/>
    <property type="match status" value="1"/>
</dbReference>
<organism evidence="12 13">
    <name type="scientific">Lignipirellula cremea</name>
    <dbReference type="NCBI Taxonomy" id="2528010"/>
    <lineage>
        <taxon>Bacteria</taxon>
        <taxon>Pseudomonadati</taxon>
        <taxon>Planctomycetota</taxon>
        <taxon>Planctomycetia</taxon>
        <taxon>Pirellulales</taxon>
        <taxon>Pirellulaceae</taxon>
        <taxon>Lignipirellula</taxon>
    </lineage>
</organism>
<evidence type="ECO:0000256" key="2">
    <source>
        <dbReference type="ARBA" id="ARBA00009347"/>
    </source>
</evidence>
<proteinExistence type="inferred from homology"/>
<dbReference type="InterPro" id="IPR009075">
    <property type="entry name" value="AcylCo_DH/oxidase_C"/>
</dbReference>
<name>A0A518E1J3_9BACT</name>
<dbReference type="RefSeq" id="WP_145056759.1">
    <property type="nucleotide sequence ID" value="NZ_CP036433.1"/>
</dbReference>
<dbReference type="InterPro" id="IPR036250">
    <property type="entry name" value="AcylCo_DH-like_C"/>
</dbReference>
<keyword evidence="3 7" id="KW-0285">Flavoprotein</keyword>
<evidence type="ECO:0000313" key="13">
    <source>
        <dbReference type="Proteomes" id="UP000317648"/>
    </source>
</evidence>
<comment type="similarity">
    <text evidence="2 7">Belongs to the acyl-CoA dehydrogenase family.</text>
</comment>
<dbReference type="EMBL" id="CP036433">
    <property type="protein sequence ID" value="QDU97944.1"/>
    <property type="molecule type" value="Genomic_DNA"/>
</dbReference>
<evidence type="ECO:0000259" key="8">
    <source>
        <dbReference type="Pfam" id="PF00441"/>
    </source>
</evidence>
<dbReference type="InterPro" id="IPR049448">
    <property type="entry name" value="ACAD9/ACADV-like_C"/>
</dbReference>
<dbReference type="PANTHER" id="PTHR43884:SF9">
    <property type="entry name" value="COMPLEX I ASSEMBLY FACTOR ACAD9, MITOCHONDRIAL"/>
    <property type="match status" value="1"/>
</dbReference>
<dbReference type="SUPFAM" id="SSF56645">
    <property type="entry name" value="Acyl-CoA dehydrogenase NM domain-like"/>
    <property type="match status" value="1"/>
</dbReference>
<protein>
    <submittedName>
        <fullName evidence="12">Putative acyl-CoA dehydrogenase</fullName>
        <ecNumber evidence="12">1.3.99.-</ecNumber>
    </submittedName>
</protein>
<comment type="cofactor">
    <cofactor evidence="1 7">
        <name>FAD</name>
        <dbReference type="ChEBI" id="CHEBI:57692"/>
    </cofactor>
</comment>
<evidence type="ECO:0000313" key="12">
    <source>
        <dbReference type="EMBL" id="QDU97944.1"/>
    </source>
</evidence>
<accession>A0A518E1J3</accession>
<evidence type="ECO:0000259" key="9">
    <source>
        <dbReference type="Pfam" id="PF02770"/>
    </source>
</evidence>
<dbReference type="OrthoDB" id="9802447at2"/>
<dbReference type="InterPro" id="IPR006091">
    <property type="entry name" value="Acyl-CoA_Oxase/DH_mid-dom"/>
</dbReference>
<dbReference type="GO" id="GO:0006631">
    <property type="term" value="P:fatty acid metabolic process"/>
    <property type="evidence" value="ECO:0007669"/>
    <property type="project" value="UniProtKB-ARBA"/>
</dbReference>
<evidence type="ECO:0000259" key="11">
    <source>
        <dbReference type="Pfam" id="PF21343"/>
    </source>
</evidence>
<dbReference type="InterPro" id="IPR009100">
    <property type="entry name" value="AcylCoA_DH/oxidase_NM_dom_sf"/>
</dbReference>
<feature type="domain" description="Acyl-CoA dehydrogenase/oxidase N-terminal" evidence="10">
    <location>
        <begin position="56"/>
        <end position="159"/>
    </location>
</feature>
<feature type="domain" description="Acyl-CoA dehydrogenase/oxidase C-terminal" evidence="8">
    <location>
        <begin position="274"/>
        <end position="418"/>
    </location>
</feature>
<dbReference type="KEGG" id="lcre:Pla8534_58030"/>
<keyword evidence="4 7" id="KW-0274">FAD</keyword>
<keyword evidence="5" id="KW-0809">Transit peptide</keyword>